<dbReference type="EMBL" id="CADCWE010000069">
    <property type="protein sequence ID" value="CAA9533399.1"/>
    <property type="molecule type" value="Genomic_DNA"/>
</dbReference>
<sequence length="94" mass="9234">GCAKPRPPAIRSGGDGGGRGGGGPGGRIADDLPQPTPRLQSAAGANGRGRWAGGRGPVGRGQFAGGRLGRGVGVRDPRRRDRAADPAAEATSSV</sequence>
<evidence type="ECO:0000256" key="1">
    <source>
        <dbReference type="SAM" id="MobiDB-lite"/>
    </source>
</evidence>
<feature type="non-terminal residue" evidence="2">
    <location>
        <position position="94"/>
    </location>
</feature>
<feature type="region of interest" description="Disordered" evidence="1">
    <location>
        <begin position="1"/>
        <end position="94"/>
    </location>
</feature>
<feature type="compositionally biased region" description="Basic and acidic residues" evidence="1">
    <location>
        <begin position="73"/>
        <end position="84"/>
    </location>
</feature>
<protein>
    <submittedName>
        <fullName evidence="2">Uncharacterized protein</fullName>
    </submittedName>
</protein>
<evidence type="ECO:0000313" key="2">
    <source>
        <dbReference type="EMBL" id="CAA9533399.1"/>
    </source>
</evidence>
<feature type="non-terminal residue" evidence="2">
    <location>
        <position position="1"/>
    </location>
</feature>
<reference evidence="2" key="1">
    <citation type="submission" date="2020-02" db="EMBL/GenBank/DDBJ databases">
        <authorList>
            <person name="Meier V. D."/>
        </authorList>
    </citation>
    <scope>NUCLEOTIDE SEQUENCE</scope>
    <source>
        <strain evidence="2">AVDCRST_MAG73</strain>
    </source>
</reference>
<proteinExistence type="predicted"/>
<feature type="compositionally biased region" description="Gly residues" evidence="1">
    <location>
        <begin position="13"/>
        <end position="26"/>
    </location>
</feature>
<name>A0A6J4TVA5_9BACT</name>
<organism evidence="2">
    <name type="scientific">uncultured Thermomicrobiales bacterium</name>
    <dbReference type="NCBI Taxonomy" id="1645740"/>
    <lineage>
        <taxon>Bacteria</taxon>
        <taxon>Pseudomonadati</taxon>
        <taxon>Thermomicrobiota</taxon>
        <taxon>Thermomicrobia</taxon>
        <taxon>Thermomicrobiales</taxon>
        <taxon>environmental samples</taxon>
    </lineage>
</organism>
<dbReference type="AlphaFoldDB" id="A0A6J4TVA5"/>
<accession>A0A6J4TVA5</accession>
<gene>
    <name evidence="2" type="ORF">AVDCRST_MAG73-1162</name>
</gene>
<feature type="compositionally biased region" description="Gly residues" evidence="1">
    <location>
        <begin position="46"/>
        <end position="72"/>
    </location>
</feature>